<evidence type="ECO:0000256" key="6">
    <source>
        <dbReference type="ARBA" id="ARBA00023141"/>
    </source>
</evidence>
<feature type="binding site" evidence="9">
    <location>
        <position position="110"/>
    </location>
    <ligand>
        <name>anthranilate</name>
        <dbReference type="ChEBI" id="CHEBI:16567"/>
        <label>1</label>
    </ligand>
</feature>
<dbReference type="InterPro" id="IPR017459">
    <property type="entry name" value="Glycosyl_Trfase_fam3_N_dom"/>
</dbReference>
<evidence type="ECO:0000259" key="11">
    <source>
        <dbReference type="Pfam" id="PF02885"/>
    </source>
</evidence>
<feature type="binding site" evidence="9">
    <location>
        <position position="225"/>
    </location>
    <ligand>
        <name>Mg(2+)</name>
        <dbReference type="ChEBI" id="CHEBI:18420"/>
        <label>2</label>
    </ligand>
</feature>
<organism evidence="12 13">
    <name type="scientific">Thermodesulfovibrio yellowstonii</name>
    <dbReference type="NCBI Taxonomy" id="28262"/>
    <lineage>
        <taxon>Bacteria</taxon>
        <taxon>Pseudomonadati</taxon>
        <taxon>Nitrospirota</taxon>
        <taxon>Thermodesulfovibrionia</taxon>
        <taxon>Thermodesulfovibrionales</taxon>
        <taxon>Thermodesulfovibrionaceae</taxon>
        <taxon>Thermodesulfovibrio</taxon>
    </lineage>
</organism>
<feature type="binding site" evidence="9">
    <location>
        <position position="165"/>
    </location>
    <ligand>
        <name>anthranilate</name>
        <dbReference type="ChEBI" id="CHEBI:16567"/>
        <label>2</label>
    </ligand>
</feature>
<evidence type="ECO:0000256" key="2">
    <source>
        <dbReference type="ARBA" id="ARBA00022605"/>
    </source>
</evidence>
<comment type="caution">
    <text evidence="9">Lacks conserved residue(s) required for the propagation of feature annotation.</text>
</comment>
<sequence length="336" mass="36381">MIEEAIYRLSKRENLSEELLKGSFIEIIEGKASTVQISAFLMGLSMKGETEDEILATVKLFRDYTIKIKSPQGTIDIVGTGGDRSGTFNVSTATSFVVAGAGVPVAKHGNRSASSQCGSIDVLEELGIKVDMSPQIAEKCLFECGLTVLFAPLYHPAMKRVVPVRKELKIRTIFNILGPMLNPAEVKRILIGVFAKEYMEIIARVMSKLGAEDVMVVHSEEGLDEISISGKTYIVRAKDGKIETKTITPEEAGLSRSSLDQVRGADKRENARIVLEILKGNKGPSTDMVLLNAASALQVAGKANSLSEGVKIAKQAIDSGKAYNKLEQLKKLSHSI</sequence>
<feature type="binding site" evidence="9">
    <location>
        <begin position="89"/>
        <end position="92"/>
    </location>
    <ligand>
        <name>5-phospho-alpha-D-ribose 1-diphosphate</name>
        <dbReference type="ChEBI" id="CHEBI:58017"/>
    </ligand>
</feature>
<comment type="caution">
    <text evidence="12">The sequence shown here is derived from an EMBL/GenBank/DDBJ whole genome shotgun (WGS) entry which is preliminary data.</text>
</comment>
<evidence type="ECO:0000313" key="12">
    <source>
        <dbReference type="EMBL" id="GLI54129.1"/>
    </source>
</evidence>
<feature type="binding site" evidence="9">
    <location>
        <position position="224"/>
    </location>
    <ligand>
        <name>Mg(2+)</name>
        <dbReference type="ChEBI" id="CHEBI:18420"/>
        <label>2</label>
    </ligand>
</feature>
<feature type="binding site" evidence="9">
    <location>
        <position position="87"/>
    </location>
    <ligand>
        <name>5-phospho-alpha-D-ribose 1-diphosphate</name>
        <dbReference type="ChEBI" id="CHEBI:58017"/>
    </ligand>
</feature>
<evidence type="ECO:0000256" key="4">
    <source>
        <dbReference type="ARBA" id="ARBA00022679"/>
    </source>
</evidence>
<dbReference type="Gene3D" id="3.40.1030.10">
    <property type="entry name" value="Nucleoside phosphorylase/phosphoribosyltransferase catalytic domain"/>
    <property type="match status" value="1"/>
</dbReference>
<proteinExistence type="inferred from homology"/>
<accession>A0A9W6GF32</accession>
<keyword evidence="13" id="KW-1185">Reference proteome</keyword>
<evidence type="ECO:0000256" key="7">
    <source>
        <dbReference type="ARBA" id="ARBA00052328"/>
    </source>
</evidence>
<evidence type="ECO:0000259" key="10">
    <source>
        <dbReference type="Pfam" id="PF00591"/>
    </source>
</evidence>
<dbReference type="InterPro" id="IPR035902">
    <property type="entry name" value="Nuc_phospho_transferase"/>
</dbReference>
<dbReference type="Proteomes" id="UP001144297">
    <property type="component" value="Unassembled WGS sequence"/>
</dbReference>
<dbReference type="EC" id="2.4.2.18" evidence="9"/>
<dbReference type="AlphaFoldDB" id="A0A9W6GF32"/>
<dbReference type="InterPro" id="IPR000312">
    <property type="entry name" value="Glycosyl_Trfase_fam3"/>
</dbReference>
<keyword evidence="3 9" id="KW-0328">Glycosyltransferase</keyword>
<comment type="cofactor">
    <cofactor evidence="9">
        <name>Mg(2+)</name>
        <dbReference type="ChEBI" id="CHEBI:18420"/>
    </cofactor>
    <text evidence="9">Binds 2 magnesium ions per monomer.</text>
</comment>
<feature type="binding site" evidence="9">
    <location>
        <begin position="82"/>
        <end position="83"/>
    </location>
    <ligand>
        <name>5-phospho-alpha-D-ribose 1-diphosphate</name>
        <dbReference type="ChEBI" id="CHEBI:58017"/>
    </ligand>
</feature>
<dbReference type="NCBIfam" id="TIGR01245">
    <property type="entry name" value="trpD"/>
    <property type="match status" value="1"/>
</dbReference>
<evidence type="ECO:0000256" key="1">
    <source>
        <dbReference type="ARBA" id="ARBA00004907"/>
    </source>
</evidence>
<keyword evidence="9" id="KW-0479">Metal-binding</keyword>
<feature type="domain" description="Glycosyl transferase family 3 N-terminal" evidence="11">
    <location>
        <begin position="4"/>
        <end position="63"/>
    </location>
</feature>
<dbReference type="PANTHER" id="PTHR43285">
    <property type="entry name" value="ANTHRANILATE PHOSPHORIBOSYLTRANSFERASE"/>
    <property type="match status" value="1"/>
</dbReference>
<comment type="subunit">
    <text evidence="9">Homodimer.</text>
</comment>
<gene>
    <name evidence="9 12" type="primary">trpD</name>
    <name evidence="12" type="ORF">TISLANDTSLP1_18220</name>
</gene>
<feature type="binding site" evidence="9">
    <location>
        <position position="119"/>
    </location>
    <ligand>
        <name>5-phospho-alpha-D-ribose 1-diphosphate</name>
        <dbReference type="ChEBI" id="CHEBI:58017"/>
    </ligand>
</feature>
<feature type="binding site" evidence="9">
    <location>
        <position position="225"/>
    </location>
    <ligand>
        <name>Mg(2+)</name>
        <dbReference type="ChEBI" id="CHEBI:18420"/>
        <label>1</label>
    </ligand>
</feature>
<comment type="similarity">
    <text evidence="8">In the C-terminal section; belongs to the anthranilate phosphoribosyltransferase family.</text>
</comment>
<feature type="binding site" evidence="9">
    <location>
        <begin position="107"/>
        <end position="115"/>
    </location>
    <ligand>
        <name>5-phospho-alpha-D-ribose 1-diphosphate</name>
        <dbReference type="ChEBI" id="CHEBI:58017"/>
    </ligand>
</feature>
<dbReference type="InterPro" id="IPR036320">
    <property type="entry name" value="Glycosyl_Trfase_fam3_N_dom_sf"/>
</dbReference>
<feature type="binding site" evidence="9">
    <location>
        <position position="91"/>
    </location>
    <ligand>
        <name>Mg(2+)</name>
        <dbReference type="ChEBI" id="CHEBI:18420"/>
        <label>1</label>
    </ligand>
</feature>
<name>A0A9W6GF32_9BACT</name>
<keyword evidence="9" id="KW-0460">Magnesium</keyword>
<dbReference type="GO" id="GO:0000287">
    <property type="term" value="F:magnesium ion binding"/>
    <property type="evidence" value="ECO:0007669"/>
    <property type="project" value="UniProtKB-UniRule"/>
</dbReference>
<protein>
    <recommendedName>
        <fullName evidence="9">Anthranilate phosphoribosyltransferase</fullName>
        <ecNumber evidence="9">2.4.2.18</ecNumber>
    </recommendedName>
</protein>
<comment type="similarity">
    <text evidence="9">Belongs to the anthranilate phosphoribosyltransferase family.</text>
</comment>
<feature type="binding site" evidence="9">
    <location>
        <position position="79"/>
    </location>
    <ligand>
        <name>5-phospho-alpha-D-ribose 1-diphosphate</name>
        <dbReference type="ChEBI" id="CHEBI:58017"/>
    </ligand>
</feature>
<feature type="binding site" evidence="9">
    <location>
        <position position="79"/>
    </location>
    <ligand>
        <name>anthranilate</name>
        <dbReference type="ChEBI" id="CHEBI:16567"/>
        <label>1</label>
    </ligand>
</feature>
<feature type="domain" description="Glycosyl transferase family 3" evidence="10">
    <location>
        <begin position="73"/>
        <end position="323"/>
    </location>
</feature>
<dbReference type="GO" id="GO:0005829">
    <property type="term" value="C:cytosol"/>
    <property type="evidence" value="ECO:0007669"/>
    <property type="project" value="TreeGrafter"/>
</dbReference>
<evidence type="ECO:0000256" key="8">
    <source>
        <dbReference type="ARBA" id="ARBA00061188"/>
    </source>
</evidence>
<dbReference type="SUPFAM" id="SSF52418">
    <property type="entry name" value="Nucleoside phosphorylase/phosphoribosyltransferase catalytic domain"/>
    <property type="match status" value="1"/>
</dbReference>
<dbReference type="GO" id="GO:0004048">
    <property type="term" value="F:anthranilate phosphoribosyltransferase activity"/>
    <property type="evidence" value="ECO:0007669"/>
    <property type="project" value="UniProtKB-UniRule"/>
</dbReference>
<evidence type="ECO:0000256" key="9">
    <source>
        <dbReference type="HAMAP-Rule" id="MF_00211"/>
    </source>
</evidence>
<dbReference type="Pfam" id="PF00591">
    <property type="entry name" value="Glycos_transf_3"/>
    <property type="match status" value="1"/>
</dbReference>
<reference evidence="12" key="1">
    <citation type="submission" date="2022-12" db="EMBL/GenBank/DDBJ databases">
        <title>Reference genome sequencing for broad-spectrum identification of bacterial and archaeal isolates by mass spectrometry.</title>
        <authorList>
            <person name="Sekiguchi Y."/>
            <person name="Tourlousse D.M."/>
        </authorList>
    </citation>
    <scope>NUCLEOTIDE SEQUENCE</scope>
    <source>
        <strain evidence="12">TSL-P1</strain>
    </source>
</reference>
<evidence type="ECO:0000313" key="13">
    <source>
        <dbReference type="Proteomes" id="UP001144297"/>
    </source>
</evidence>
<dbReference type="SUPFAM" id="SSF47648">
    <property type="entry name" value="Nucleoside phosphorylase/phosphoribosyltransferase N-terminal domain"/>
    <property type="match status" value="1"/>
</dbReference>
<comment type="catalytic activity">
    <reaction evidence="7 9">
        <text>N-(5-phospho-beta-D-ribosyl)anthranilate + diphosphate = 5-phospho-alpha-D-ribose 1-diphosphate + anthranilate</text>
        <dbReference type="Rhea" id="RHEA:11768"/>
        <dbReference type="ChEBI" id="CHEBI:16567"/>
        <dbReference type="ChEBI" id="CHEBI:18277"/>
        <dbReference type="ChEBI" id="CHEBI:33019"/>
        <dbReference type="ChEBI" id="CHEBI:58017"/>
        <dbReference type="EC" id="2.4.2.18"/>
    </reaction>
</comment>
<comment type="pathway">
    <text evidence="1 9">Amino-acid biosynthesis; L-tryptophan biosynthesis; L-tryptophan from chorismate: step 2/5.</text>
</comment>
<dbReference type="Pfam" id="PF02885">
    <property type="entry name" value="Glycos_trans_3N"/>
    <property type="match status" value="1"/>
</dbReference>
<evidence type="ECO:0000256" key="3">
    <source>
        <dbReference type="ARBA" id="ARBA00022676"/>
    </source>
</evidence>
<dbReference type="InterPro" id="IPR005940">
    <property type="entry name" value="Anthranilate_Pribosyl_Tfrase"/>
</dbReference>
<keyword evidence="4 9" id="KW-0808">Transferase</keyword>
<dbReference type="HAMAP" id="MF_00211">
    <property type="entry name" value="TrpD"/>
    <property type="match status" value="1"/>
</dbReference>
<dbReference type="GO" id="GO:0000162">
    <property type="term" value="P:L-tryptophan biosynthetic process"/>
    <property type="evidence" value="ECO:0007669"/>
    <property type="project" value="UniProtKB-UniRule"/>
</dbReference>
<dbReference type="FunFam" id="3.40.1030.10:FF:000002">
    <property type="entry name" value="Anthranilate phosphoribosyltransferase"/>
    <property type="match status" value="1"/>
</dbReference>
<comment type="function">
    <text evidence="9">Catalyzes the transfer of the phosphoribosyl group of 5-phosphorylribose-1-pyrophosphate (PRPP) to anthranilate to yield N-(5'-phosphoribosyl)-anthranilate (PRA).</text>
</comment>
<keyword evidence="2 9" id="KW-0028">Amino-acid biosynthesis</keyword>
<dbReference type="PANTHER" id="PTHR43285:SF2">
    <property type="entry name" value="ANTHRANILATE PHOSPHORIBOSYLTRANSFERASE"/>
    <property type="match status" value="1"/>
</dbReference>
<dbReference type="Gene3D" id="1.20.970.10">
    <property type="entry name" value="Transferase, Pyrimidine Nucleoside Phosphorylase, Chain C"/>
    <property type="match status" value="1"/>
</dbReference>
<evidence type="ECO:0000256" key="5">
    <source>
        <dbReference type="ARBA" id="ARBA00022822"/>
    </source>
</evidence>
<keyword evidence="6 9" id="KW-0057">Aromatic amino acid biosynthesis</keyword>
<keyword evidence="5 9" id="KW-0822">Tryptophan biosynthesis</keyword>
<dbReference type="EMBL" id="BSDX01000001">
    <property type="protein sequence ID" value="GLI54129.1"/>
    <property type="molecule type" value="Genomic_DNA"/>
</dbReference>